<dbReference type="RefSeq" id="WP_328936362.1">
    <property type="nucleotide sequence ID" value="NZ_CP108133.1"/>
</dbReference>
<accession>A0ABZ1J752</accession>
<dbReference type="Gene3D" id="3.30.450.40">
    <property type="match status" value="1"/>
</dbReference>
<organism evidence="2 3">
    <name type="scientific">Streptomyces tauricus</name>
    <dbReference type="NCBI Taxonomy" id="68274"/>
    <lineage>
        <taxon>Bacteria</taxon>
        <taxon>Bacillati</taxon>
        <taxon>Actinomycetota</taxon>
        <taxon>Actinomycetes</taxon>
        <taxon>Kitasatosporales</taxon>
        <taxon>Streptomycetaceae</taxon>
        <taxon>Streptomyces</taxon>
        <taxon>Streptomyces aurantiacus group</taxon>
    </lineage>
</organism>
<protein>
    <submittedName>
        <fullName evidence="2">GAF and ANTAR domain-containing protein</fullName>
    </submittedName>
</protein>
<gene>
    <name evidence="2" type="ORF">OG288_00745</name>
</gene>
<dbReference type="InterPro" id="IPR005561">
    <property type="entry name" value="ANTAR"/>
</dbReference>
<dbReference type="InterPro" id="IPR003018">
    <property type="entry name" value="GAF"/>
</dbReference>
<evidence type="ECO:0000313" key="2">
    <source>
        <dbReference type="EMBL" id="WTP46979.1"/>
    </source>
</evidence>
<reference evidence="2" key="1">
    <citation type="submission" date="2022-10" db="EMBL/GenBank/DDBJ databases">
        <title>The complete genomes of actinobacterial strains from the NBC collection.</title>
        <authorList>
            <person name="Joergensen T.S."/>
            <person name="Alvarez Arevalo M."/>
            <person name="Sterndorff E.B."/>
            <person name="Faurdal D."/>
            <person name="Vuksanovic O."/>
            <person name="Mourched A.-S."/>
            <person name="Charusanti P."/>
            <person name="Shaw S."/>
            <person name="Blin K."/>
            <person name="Weber T."/>
        </authorList>
    </citation>
    <scope>NUCLEOTIDE SEQUENCE</scope>
    <source>
        <strain evidence="2">NBC_00189</strain>
    </source>
</reference>
<dbReference type="SMART" id="SM01012">
    <property type="entry name" value="ANTAR"/>
    <property type="match status" value="1"/>
</dbReference>
<keyword evidence="3" id="KW-1185">Reference proteome</keyword>
<evidence type="ECO:0000313" key="3">
    <source>
        <dbReference type="Proteomes" id="UP001432166"/>
    </source>
</evidence>
<evidence type="ECO:0000259" key="1">
    <source>
        <dbReference type="SMART" id="SM01012"/>
    </source>
</evidence>
<dbReference type="InterPro" id="IPR029016">
    <property type="entry name" value="GAF-like_dom_sf"/>
</dbReference>
<dbReference type="EMBL" id="CP108133">
    <property type="protein sequence ID" value="WTP46979.1"/>
    <property type="molecule type" value="Genomic_DNA"/>
</dbReference>
<feature type="domain" description="ANTAR" evidence="1">
    <location>
        <begin position="166"/>
        <end position="220"/>
    </location>
</feature>
<dbReference type="Proteomes" id="UP001432166">
    <property type="component" value="Chromosome"/>
</dbReference>
<name>A0ABZ1J752_9ACTN</name>
<dbReference type="Pfam" id="PF03861">
    <property type="entry name" value="ANTAR"/>
    <property type="match status" value="1"/>
</dbReference>
<dbReference type="Pfam" id="PF01590">
    <property type="entry name" value="GAF"/>
    <property type="match status" value="1"/>
</dbReference>
<sequence length="241" mass="25375">MSATLARILRDLPDGSGAALLGGDPVRCARLLGVDGIAVSLGTDGALTELVWSTPGQSAALEDLQCTLGEGPGFDAYRHRTLIAIPDLQQAATHRWPAFLPEAGELGLGALFCFPLHLGAVSLGVLTVQRTNPSTLDPVQTNDALILAAAMTAALIRDSGQRASFARAEPHTSLHRAAVHQATGMISVQASVSLTEAMALLRAHAYRAERPLFTAAEDVVSRRLHFRDNRDGTATPSGNKD</sequence>
<proteinExistence type="predicted"/>
<dbReference type="SUPFAM" id="SSF55781">
    <property type="entry name" value="GAF domain-like"/>
    <property type="match status" value="1"/>
</dbReference>